<dbReference type="AlphaFoldDB" id="A0AAD5R9Q1"/>
<name>A0AAD5R9Q1_PARTN</name>
<sequence length="106" mass="11535">MYSKAQLVLQVDDAGAKLGKEPKRCLLGHKSSSLCTVDVLEGGLSIAFQNVLVKQQIAVKAPLSTHDATSTNIGSKESGEIRERSGNDLLPEKWQKFVQVDVAHFE</sequence>
<protein>
    <submittedName>
        <fullName evidence="1">Uncharacterized protein</fullName>
    </submittedName>
</protein>
<accession>A0AAD5R9Q1</accession>
<organism evidence="1 2">
    <name type="scientific">Parelaphostrongylus tenuis</name>
    <name type="common">Meningeal worm</name>
    <dbReference type="NCBI Taxonomy" id="148309"/>
    <lineage>
        <taxon>Eukaryota</taxon>
        <taxon>Metazoa</taxon>
        <taxon>Ecdysozoa</taxon>
        <taxon>Nematoda</taxon>
        <taxon>Chromadorea</taxon>
        <taxon>Rhabditida</taxon>
        <taxon>Rhabditina</taxon>
        <taxon>Rhabditomorpha</taxon>
        <taxon>Strongyloidea</taxon>
        <taxon>Metastrongylidae</taxon>
        <taxon>Parelaphostrongylus</taxon>
    </lineage>
</organism>
<keyword evidence="2" id="KW-1185">Reference proteome</keyword>
<reference evidence="1" key="1">
    <citation type="submission" date="2021-06" db="EMBL/GenBank/DDBJ databases">
        <title>Parelaphostrongylus tenuis whole genome reference sequence.</title>
        <authorList>
            <person name="Garwood T.J."/>
            <person name="Larsen P.A."/>
            <person name="Fountain-Jones N.M."/>
            <person name="Garbe J.R."/>
            <person name="Macchietto M.G."/>
            <person name="Kania S.A."/>
            <person name="Gerhold R.W."/>
            <person name="Richards J.E."/>
            <person name="Wolf T.M."/>
        </authorList>
    </citation>
    <scope>NUCLEOTIDE SEQUENCE</scope>
    <source>
        <strain evidence="1">MNPRO001-30</strain>
        <tissue evidence="1">Meninges</tissue>
    </source>
</reference>
<evidence type="ECO:0000313" key="2">
    <source>
        <dbReference type="Proteomes" id="UP001196413"/>
    </source>
</evidence>
<dbReference type="EMBL" id="JAHQIW010007129">
    <property type="protein sequence ID" value="KAJ1372347.1"/>
    <property type="molecule type" value="Genomic_DNA"/>
</dbReference>
<gene>
    <name evidence="1" type="ORF">KIN20_034484</name>
</gene>
<comment type="caution">
    <text evidence="1">The sequence shown here is derived from an EMBL/GenBank/DDBJ whole genome shotgun (WGS) entry which is preliminary data.</text>
</comment>
<proteinExistence type="predicted"/>
<evidence type="ECO:0000313" key="1">
    <source>
        <dbReference type="EMBL" id="KAJ1372347.1"/>
    </source>
</evidence>
<dbReference type="Proteomes" id="UP001196413">
    <property type="component" value="Unassembled WGS sequence"/>
</dbReference>